<keyword evidence="3" id="KW-1185">Reference proteome</keyword>
<feature type="region of interest" description="Disordered" evidence="1">
    <location>
        <begin position="26"/>
        <end position="71"/>
    </location>
</feature>
<reference evidence="2 3" key="1">
    <citation type="submission" date="2020-07" db="EMBL/GenBank/DDBJ databases">
        <title>Halosimplex litoreum sp. nov. and Halosimplex rubrum sp. nov., isolated from different salt environments.</title>
        <authorList>
            <person name="Cui H."/>
        </authorList>
    </citation>
    <scope>NUCLEOTIDE SEQUENCE [LARGE SCALE GENOMIC DNA]</scope>
    <source>
        <strain evidence="2 3">R2</strain>
    </source>
</reference>
<dbReference type="PROSITE" id="PS51257">
    <property type="entry name" value="PROKAR_LIPOPROTEIN"/>
    <property type="match status" value="1"/>
</dbReference>
<evidence type="ECO:0000313" key="2">
    <source>
        <dbReference type="EMBL" id="QLH81898.1"/>
    </source>
</evidence>
<dbReference type="GeneID" id="56082882"/>
<feature type="compositionally biased region" description="Low complexity" evidence="1">
    <location>
        <begin position="26"/>
        <end position="49"/>
    </location>
</feature>
<dbReference type="Proteomes" id="UP000509346">
    <property type="component" value="Chromosome"/>
</dbReference>
<dbReference type="RefSeq" id="WP_179922340.1">
    <property type="nucleotide sequence ID" value="NZ_CP058909.1"/>
</dbReference>
<dbReference type="AlphaFoldDB" id="A0A7D5PBT1"/>
<evidence type="ECO:0000256" key="1">
    <source>
        <dbReference type="SAM" id="MobiDB-lite"/>
    </source>
</evidence>
<dbReference type="OrthoDB" id="312460at2157"/>
<sequence length="416" mass="44418">MTRRPLSALSIACLLVLAGCGAPFGASTTPDSTPTATATESRATATAPTDSVERSPTESGVETSDPDGVGESERVAVRGGELPFNATVVYRRVERLLGVDAPAPEVVVEDRDAFDFSTIEPRPYQAALGLQAGSISDCATFYSASGGDTISITQGTLSAEAVELIFVHELGHTFQRQLSGSVETIELRESPAFPTGGIAVYTTDQYAERYDKRWNGSRPAELRECIYDHAPGTYRQTAGEVYFGARYVEWRVDGPTNLSAVFESPPESTEEVVHRLEPGADPVRSLNVSVDGDDRWTVGERRRAGEIELRAWLHAGLPADRVDTAATGWGADRLVRFGDDTDPSVAWVLRMDSAEDADELADAVSDLEANLEQRNATSLRSIRIGDETVVAFAGPESFVANATASGTAGNVTVAAP</sequence>
<dbReference type="KEGG" id="hpel:HZS54_09795"/>
<organism evidence="2 3">
    <name type="scientific">Halosimplex pelagicum</name>
    <dbReference type="NCBI Taxonomy" id="869886"/>
    <lineage>
        <taxon>Archaea</taxon>
        <taxon>Methanobacteriati</taxon>
        <taxon>Methanobacteriota</taxon>
        <taxon>Stenosarchaea group</taxon>
        <taxon>Halobacteria</taxon>
        <taxon>Halobacteriales</taxon>
        <taxon>Haloarculaceae</taxon>
        <taxon>Halosimplex</taxon>
    </lineage>
</organism>
<dbReference type="EMBL" id="CP058909">
    <property type="protein sequence ID" value="QLH81898.1"/>
    <property type="molecule type" value="Genomic_DNA"/>
</dbReference>
<protein>
    <submittedName>
        <fullName evidence="2">Uncharacterized protein</fullName>
    </submittedName>
</protein>
<accession>A0A7D5PBT1</accession>
<name>A0A7D5PBT1_9EURY</name>
<evidence type="ECO:0000313" key="3">
    <source>
        <dbReference type="Proteomes" id="UP000509346"/>
    </source>
</evidence>
<proteinExistence type="predicted"/>
<gene>
    <name evidence="2" type="ORF">HZS54_09795</name>
</gene>